<accession>A0A364L7T6</accession>
<gene>
    <name evidence="2" type="ORF">BHQ10_007878</name>
</gene>
<name>A0A364L7T6_TALAM</name>
<evidence type="ECO:0000259" key="1">
    <source>
        <dbReference type="Pfam" id="PF01738"/>
    </source>
</evidence>
<organism evidence="2 3">
    <name type="scientific">Talaromyces amestolkiae</name>
    <dbReference type="NCBI Taxonomy" id="1196081"/>
    <lineage>
        <taxon>Eukaryota</taxon>
        <taxon>Fungi</taxon>
        <taxon>Dikarya</taxon>
        <taxon>Ascomycota</taxon>
        <taxon>Pezizomycotina</taxon>
        <taxon>Eurotiomycetes</taxon>
        <taxon>Eurotiomycetidae</taxon>
        <taxon>Eurotiales</taxon>
        <taxon>Trichocomaceae</taxon>
        <taxon>Talaromyces</taxon>
        <taxon>Talaromyces sect. Talaromyces</taxon>
    </lineage>
</organism>
<dbReference type="OrthoDB" id="10019231at2759"/>
<reference evidence="2 3" key="1">
    <citation type="journal article" date="2017" name="Biotechnol. Biofuels">
        <title>Differential beta-glucosidase expression as a function of carbon source availability in Talaromyces amestolkiae: a genomic and proteomic approach.</title>
        <authorList>
            <person name="de Eugenio L.I."/>
            <person name="Mendez-Liter J.A."/>
            <person name="Nieto-Dominguez M."/>
            <person name="Alonso L."/>
            <person name="Gil-Munoz J."/>
            <person name="Barriuso J."/>
            <person name="Prieto A."/>
            <person name="Martinez M.J."/>
        </authorList>
    </citation>
    <scope>NUCLEOTIDE SEQUENCE [LARGE SCALE GENOMIC DNA]</scope>
    <source>
        <strain evidence="2 3">CIB</strain>
    </source>
</reference>
<dbReference type="SUPFAM" id="SSF53474">
    <property type="entry name" value="alpha/beta-Hydrolases"/>
    <property type="match status" value="1"/>
</dbReference>
<dbReference type="AlphaFoldDB" id="A0A364L7T6"/>
<dbReference type="GO" id="GO:0016787">
    <property type="term" value="F:hydrolase activity"/>
    <property type="evidence" value="ECO:0007669"/>
    <property type="project" value="InterPro"/>
</dbReference>
<dbReference type="Pfam" id="PF01738">
    <property type="entry name" value="DLH"/>
    <property type="match status" value="1"/>
</dbReference>
<dbReference type="InterPro" id="IPR029058">
    <property type="entry name" value="AB_hydrolase_fold"/>
</dbReference>
<keyword evidence="3" id="KW-1185">Reference proteome</keyword>
<dbReference type="Proteomes" id="UP000249363">
    <property type="component" value="Unassembled WGS sequence"/>
</dbReference>
<dbReference type="RefSeq" id="XP_040736381.1">
    <property type="nucleotide sequence ID" value="XM_040880621.1"/>
</dbReference>
<dbReference type="GeneID" id="63797093"/>
<dbReference type="PANTHER" id="PTHR17630:SF55">
    <property type="entry name" value="DIENELACTONE HYDROLASE FAMILY PROTEIN (AFU_ORTHOLOGUE AFUA_1G01900)"/>
    <property type="match status" value="1"/>
</dbReference>
<evidence type="ECO:0000313" key="2">
    <source>
        <dbReference type="EMBL" id="RAO71866.1"/>
    </source>
</evidence>
<dbReference type="PANTHER" id="PTHR17630">
    <property type="entry name" value="DIENELACTONE HYDROLASE"/>
    <property type="match status" value="1"/>
</dbReference>
<comment type="caution">
    <text evidence="2">The sequence shown here is derived from an EMBL/GenBank/DDBJ whole genome shotgun (WGS) entry which is preliminary data.</text>
</comment>
<sequence>MADCCLKGFRWNANPKGREDMLAGTSCYITGPESPTAVLILHDLYGWTFQNTRLLADHYAEEVGATVYVPDLFGGEVHSLEILMDTSQWHKLDLPSFMQRNSKSIREPQIMACARTLRSQHKKTGVIGFCYGGWGAFRLGGKGNNLVDCISVAHPTLLETSEIDAVAVPVQILAPDIDPQFTEELKSYSNQRIPSLKLAYNYQFFPGLEHGFATRGNPVNPDEQKGMERSKNAAVFWFRQWLQVA</sequence>
<proteinExistence type="predicted"/>
<dbReference type="STRING" id="1196081.A0A364L7T6"/>
<protein>
    <recommendedName>
        <fullName evidence="1">Dienelactone hydrolase domain-containing protein</fullName>
    </recommendedName>
</protein>
<feature type="domain" description="Dienelactone hydrolase" evidence="1">
    <location>
        <begin position="27"/>
        <end position="241"/>
    </location>
</feature>
<dbReference type="EMBL" id="MIKG01000017">
    <property type="protein sequence ID" value="RAO71866.1"/>
    <property type="molecule type" value="Genomic_DNA"/>
</dbReference>
<evidence type="ECO:0000313" key="3">
    <source>
        <dbReference type="Proteomes" id="UP000249363"/>
    </source>
</evidence>
<dbReference type="Gene3D" id="3.40.50.1820">
    <property type="entry name" value="alpha/beta hydrolase"/>
    <property type="match status" value="1"/>
</dbReference>
<dbReference type="InterPro" id="IPR002925">
    <property type="entry name" value="Dienelactn_hydro"/>
</dbReference>